<protein>
    <submittedName>
        <fullName evidence="1">Uncharacterized protein</fullName>
    </submittedName>
</protein>
<sequence length="55" mass="6149">MLDLAILRVIAVGTQLALMLFDSRYGLASLRAINELPDSFYRPLPFFRPVIALLG</sequence>
<dbReference type="Proteomes" id="UP000004030">
    <property type="component" value="Unassembled WGS sequence"/>
</dbReference>
<dbReference type="EMBL" id="AGFM01000096">
    <property type="protein sequence ID" value="EHJ58158.1"/>
    <property type="molecule type" value="Genomic_DNA"/>
</dbReference>
<name>G6EKK2_9SPHN</name>
<comment type="caution">
    <text evidence="1">The sequence shown here is derived from an EMBL/GenBank/DDBJ whole genome shotgun (WGS) entry which is preliminary data.</text>
</comment>
<evidence type="ECO:0000313" key="1">
    <source>
        <dbReference type="EMBL" id="EHJ58158.1"/>
    </source>
</evidence>
<dbReference type="AlphaFoldDB" id="G6EKK2"/>
<evidence type="ECO:0000313" key="2">
    <source>
        <dbReference type="Proteomes" id="UP000004030"/>
    </source>
</evidence>
<organism evidence="1 2">
    <name type="scientific">Novosphingobium pentaromativorans US6-1</name>
    <dbReference type="NCBI Taxonomy" id="1088721"/>
    <lineage>
        <taxon>Bacteria</taxon>
        <taxon>Pseudomonadati</taxon>
        <taxon>Pseudomonadota</taxon>
        <taxon>Alphaproteobacteria</taxon>
        <taxon>Sphingomonadales</taxon>
        <taxon>Sphingomonadaceae</taxon>
        <taxon>Novosphingobium</taxon>
    </lineage>
</organism>
<proteinExistence type="predicted"/>
<reference evidence="1 2" key="1">
    <citation type="journal article" date="2012" name="J. Bacteriol.">
        <title>Genome sequence of benzo(a)pyrene-degrading bacterium Novosphingobium pentaromativorans US6-1.</title>
        <authorList>
            <person name="Luo Y.R."/>
            <person name="Kang S.G."/>
            <person name="Kim S.J."/>
            <person name="Kim M.R."/>
            <person name="Li N."/>
            <person name="Lee J.H."/>
            <person name="Kwon K.K."/>
        </authorList>
    </citation>
    <scope>NUCLEOTIDE SEQUENCE [LARGE SCALE GENOMIC DNA]</scope>
    <source>
        <strain evidence="1 2">US6-1</strain>
    </source>
</reference>
<dbReference type="PATRIC" id="fig|1088721.3.peg.4783"/>
<accession>G6EKK2</accession>
<keyword evidence="2" id="KW-1185">Reference proteome</keyword>
<gene>
    <name evidence="1" type="ORF">NSU_4873</name>
</gene>